<dbReference type="InterPro" id="IPR006668">
    <property type="entry name" value="Mg_transptr_MgtE_intracell_dom"/>
</dbReference>
<keyword evidence="4" id="KW-1185">Reference proteome</keyword>
<gene>
    <name evidence="3" type="ORF">MHYMCMPASI_00835</name>
</gene>
<sequence length="177" mass="20990">MNKIIQSIKNDSENIVKDEKIYDRNIKDLPNVRCISYTKREFSPTEVDILKSLKQRREELENREQELLFKENTIQLTKNQISERLSTLQLLKDELQVIIKQYDMKEGEKNAKLVRIYESMKPKEAARIFEEMQLNVLLEVVEKMRETRLAPILASMEPFKAKEITVALVNRRKSIHN</sequence>
<keyword evidence="1" id="KW-0175">Coiled coil</keyword>
<dbReference type="Pfam" id="PF03448">
    <property type="entry name" value="MgtE_N"/>
    <property type="match status" value="1"/>
</dbReference>
<proteinExistence type="predicted"/>
<evidence type="ECO:0000313" key="4">
    <source>
        <dbReference type="Proteomes" id="UP000837675"/>
    </source>
</evidence>
<evidence type="ECO:0000259" key="2">
    <source>
        <dbReference type="Pfam" id="PF03448"/>
    </source>
</evidence>
<comment type="caution">
    <text evidence="3">The sequence shown here is derived from an EMBL/GenBank/DDBJ whole genome shotgun (WGS) entry which is preliminary data.</text>
</comment>
<dbReference type="Proteomes" id="UP000837675">
    <property type="component" value="Unassembled WGS sequence"/>
</dbReference>
<dbReference type="EMBL" id="CAJVAF010000311">
    <property type="protein sequence ID" value="CAG7595577.1"/>
    <property type="molecule type" value="Genomic_DNA"/>
</dbReference>
<protein>
    <recommendedName>
        <fullName evidence="2">Magnesium transporter MgtE intracellular domain-containing protein</fullName>
    </recommendedName>
</protein>
<organism evidence="3 4">
    <name type="scientific">Hyalomma marginatum</name>
    <dbReference type="NCBI Taxonomy" id="34627"/>
    <lineage>
        <taxon>Eukaryota</taxon>
        <taxon>Metazoa</taxon>
        <taxon>Ecdysozoa</taxon>
        <taxon>Arthropoda</taxon>
        <taxon>Chelicerata</taxon>
        <taxon>Arachnida</taxon>
        <taxon>Acari</taxon>
        <taxon>Parasitiformes</taxon>
        <taxon>Ixodida</taxon>
        <taxon>Ixodoidea</taxon>
        <taxon>Ixodidae</taxon>
        <taxon>Hyalomminae</taxon>
        <taxon>Hyalomma</taxon>
    </lineage>
</organism>
<evidence type="ECO:0000256" key="1">
    <source>
        <dbReference type="SAM" id="Coils"/>
    </source>
</evidence>
<feature type="domain" description="Magnesium transporter MgtE intracellular" evidence="2">
    <location>
        <begin position="113"/>
        <end position="158"/>
    </location>
</feature>
<evidence type="ECO:0000313" key="3">
    <source>
        <dbReference type="EMBL" id="CAG7595577.1"/>
    </source>
</evidence>
<name>A0A8S4BVN8_9ACAR</name>
<dbReference type="SUPFAM" id="SSF158791">
    <property type="entry name" value="MgtE N-terminal domain-like"/>
    <property type="match status" value="1"/>
</dbReference>
<reference evidence="3" key="1">
    <citation type="submission" date="2021-06" db="EMBL/GenBank/DDBJ databases">
        <authorList>
            <person name="Nardi T."/>
            <person name="Nardi T."/>
        </authorList>
    </citation>
    <scope>NUCLEOTIDE SEQUENCE</scope>
</reference>
<accession>A0A8S4BVN8</accession>
<feature type="coiled-coil region" evidence="1">
    <location>
        <begin position="50"/>
        <end position="80"/>
    </location>
</feature>
<dbReference type="AlphaFoldDB" id="A0A8S4BVN8"/>